<feature type="binding site" evidence="5">
    <location>
        <position position="41"/>
    </location>
    <ligand>
        <name>molybdate</name>
        <dbReference type="ChEBI" id="CHEBI:36264"/>
    </ligand>
</feature>
<dbReference type="PROSITE" id="PS51257">
    <property type="entry name" value="PROKAR_LIPOPROTEIN"/>
    <property type="match status" value="1"/>
</dbReference>
<dbReference type="PANTHER" id="PTHR30632:SF0">
    <property type="entry name" value="SULFATE-BINDING PROTEIN"/>
    <property type="match status" value="1"/>
</dbReference>
<keyword evidence="3 5" id="KW-0479">Metal-binding</keyword>
<evidence type="ECO:0000256" key="2">
    <source>
        <dbReference type="ARBA" id="ARBA00022505"/>
    </source>
</evidence>
<accession>A0A1E5G094</accession>
<dbReference type="PANTHER" id="PTHR30632">
    <property type="entry name" value="MOLYBDATE-BINDING PERIPLASMIC PROTEIN"/>
    <property type="match status" value="1"/>
</dbReference>
<feature type="binding site" evidence="5">
    <location>
        <position position="177"/>
    </location>
    <ligand>
        <name>molybdate</name>
        <dbReference type="ChEBI" id="CHEBI:36264"/>
    </ligand>
</feature>
<protein>
    <submittedName>
        <fullName evidence="6">Molybdate ABC transporter substrate-binding protein</fullName>
    </submittedName>
</protein>
<name>A0A1E5G094_9FIRM</name>
<dbReference type="NCBIfam" id="TIGR01256">
    <property type="entry name" value="modA"/>
    <property type="match status" value="1"/>
</dbReference>
<dbReference type="OrthoDB" id="9785015at2"/>
<dbReference type="FunFam" id="3.40.190.10:FF:000035">
    <property type="entry name" value="Molybdate ABC transporter substrate-binding protein"/>
    <property type="match status" value="1"/>
</dbReference>
<keyword evidence="2 5" id="KW-0500">Molybdenum</keyword>
<keyword evidence="4" id="KW-0732">Signal</keyword>
<dbReference type="SUPFAM" id="SSF53850">
    <property type="entry name" value="Periplasmic binding protein-like II"/>
    <property type="match status" value="1"/>
</dbReference>
<dbReference type="PIRSF" id="PIRSF004846">
    <property type="entry name" value="ModA"/>
    <property type="match status" value="1"/>
</dbReference>
<dbReference type="Proteomes" id="UP000094296">
    <property type="component" value="Unassembled WGS sequence"/>
</dbReference>
<evidence type="ECO:0000256" key="4">
    <source>
        <dbReference type="ARBA" id="ARBA00022729"/>
    </source>
</evidence>
<feature type="binding site" evidence="5">
    <location>
        <position position="150"/>
    </location>
    <ligand>
        <name>molybdate</name>
        <dbReference type="ChEBI" id="CHEBI:36264"/>
    </ligand>
</feature>
<evidence type="ECO:0000313" key="7">
    <source>
        <dbReference type="Proteomes" id="UP000094296"/>
    </source>
</evidence>
<evidence type="ECO:0000256" key="1">
    <source>
        <dbReference type="ARBA" id="ARBA00009175"/>
    </source>
</evidence>
<dbReference type="InterPro" id="IPR005950">
    <property type="entry name" value="ModA"/>
</dbReference>
<evidence type="ECO:0000256" key="5">
    <source>
        <dbReference type="PIRSR" id="PIRSR004846-1"/>
    </source>
</evidence>
<dbReference type="GO" id="GO:1901359">
    <property type="term" value="F:tungstate binding"/>
    <property type="evidence" value="ECO:0007669"/>
    <property type="project" value="UniProtKB-ARBA"/>
</dbReference>
<dbReference type="RefSeq" id="WP_069644170.1">
    <property type="nucleotide sequence ID" value="NZ_MIJE01000034.1"/>
</dbReference>
<proteinExistence type="inferred from homology"/>
<comment type="similarity">
    <text evidence="1">Belongs to the bacterial solute-binding protein ModA family.</text>
</comment>
<dbReference type="InterPro" id="IPR041879">
    <property type="entry name" value="YvgL-like_PBP2"/>
</dbReference>
<dbReference type="STRING" id="766136.BHF68_10925"/>
<comment type="caution">
    <text evidence="6">The sequence shown here is derived from an EMBL/GenBank/DDBJ whole genome shotgun (WGS) entry which is preliminary data.</text>
</comment>
<keyword evidence="7" id="KW-1185">Reference proteome</keyword>
<dbReference type="GO" id="GO:0046872">
    <property type="term" value="F:metal ion binding"/>
    <property type="evidence" value="ECO:0007669"/>
    <property type="project" value="UniProtKB-KW"/>
</dbReference>
<dbReference type="EMBL" id="MIJE01000034">
    <property type="protein sequence ID" value="OEF95897.1"/>
    <property type="molecule type" value="Genomic_DNA"/>
</dbReference>
<reference evidence="6 7" key="1">
    <citation type="submission" date="2016-09" db="EMBL/GenBank/DDBJ databases">
        <title>Draft genome sequence for the type strain of Desulfuribacillus alkaliarsenatis AHT28, an obligately anaerobic, sulfidogenic bacterium isolated from Russian soda lake sediments.</title>
        <authorList>
            <person name="Abin C.A."/>
            <person name="Hollibaugh J.T."/>
        </authorList>
    </citation>
    <scope>NUCLEOTIDE SEQUENCE [LARGE SCALE GENOMIC DNA]</scope>
    <source>
        <strain evidence="6 7">AHT28</strain>
    </source>
</reference>
<dbReference type="GO" id="GO:0030973">
    <property type="term" value="F:molybdate ion binding"/>
    <property type="evidence" value="ECO:0007669"/>
    <property type="project" value="UniProtKB-ARBA"/>
</dbReference>
<feature type="binding site" evidence="5">
    <location>
        <position position="69"/>
    </location>
    <ligand>
        <name>molybdate</name>
        <dbReference type="ChEBI" id="CHEBI:36264"/>
    </ligand>
</feature>
<sequence length="259" mass="28186">MKGTRFAIILTLLIGLMLVGCSSNEDSTASQQELYLSVAGSLKDAIEEIEIAYVAENPNVNIVINLGPSGQLQQQIEQGAPSDIFISAAQRQMNALEDKGLIDNNSRFDAIKNVLVLVTHKDNSTVNSIEDLTNSGVRNIGLGSPDSVPAGEYAKQTLEYVGIWEDVESKMVYGQNVRQVLTYVETQNAEAGFVFQSDTVVSDQVRIVAEAPAGAHEEILYPVAIVQDSKNKEVAADFMEFLKSDTVTEILNTNGFQRP</sequence>
<dbReference type="AlphaFoldDB" id="A0A1E5G094"/>
<organism evidence="6 7">
    <name type="scientific">Desulfuribacillus alkaliarsenatis</name>
    <dbReference type="NCBI Taxonomy" id="766136"/>
    <lineage>
        <taxon>Bacteria</taxon>
        <taxon>Bacillati</taxon>
        <taxon>Bacillota</taxon>
        <taxon>Desulfuribacillia</taxon>
        <taxon>Desulfuribacillales</taxon>
        <taxon>Desulfuribacillaceae</taxon>
        <taxon>Desulfuribacillus</taxon>
    </lineage>
</organism>
<evidence type="ECO:0000256" key="3">
    <source>
        <dbReference type="ARBA" id="ARBA00022723"/>
    </source>
</evidence>
<dbReference type="Pfam" id="PF13531">
    <property type="entry name" value="SBP_bac_11"/>
    <property type="match status" value="1"/>
</dbReference>
<evidence type="ECO:0000313" key="6">
    <source>
        <dbReference type="EMBL" id="OEF95897.1"/>
    </source>
</evidence>
<dbReference type="Gene3D" id="3.40.190.10">
    <property type="entry name" value="Periplasmic binding protein-like II"/>
    <property type="match status" value="2"/>
</dbReference>
<dbReference type="GO" id="GO:0015689">
    <property type="term" value="P:molybdate ion transport"/>
    <property type="evidence" value="ECO:0007669"/>
    <property type="project" value="InterPro"/>
</dbReference>
<dbReference type="CDD" id="cd13537">
    <property type="entry name" value="PBP2_YvgL_like"/>
    <property type="match status" value="1"/>
</dbReference>
<dbReference type="InterPro" id="IPR050682">
    <property type="entry name" value="ModA/WtpA"/>
</dbReference>
<gene>
    <name evidence="6" type="ORF">BHF68_10925</name>
</gene>